<dbReference type="InterPro" id="IPR012476">
    <property type="entry name" value="GLE1"/>
</dbReference>
<feature type="compositionally biased region" description="Pro residues" evidence="12">
    <location>
        <begin position="110"/>
        <end position="149"/>
    </location>
</feature>
<feature type="region of interest" description="Disordered" evidence="12">
    <location>
        <begin position="105"/>
        <end position="219"/>
    </location>
</feature>
<dbReference type="GO" id="GO:0044614">
    <property type="term" value="C:nuclear pore cytoplasmic filaments"/>
    <property type="evidence" value="ECO:0007669"/>
    <property type="project" value="TreeGrafter"/>
</dbReference>
<organism evidence="13 14">
    <name type="scientific">Lachnellula subtilissima</name>
    <dbReference type="NCBI Taxonomy" id="602034"/>
    <lineage>
        <taxon>Eukaryota</taxon>
        <taxon>Fungi</taxon>
        <taxon>Dikarya</taxon>
        <taxon>Ascomycota</taxon>
        <taxon>Pezizomycotina</taxon>
        <taxon>Leotiomycetes</taxon>
        <taxon>Helotiales</taxon>
        <taxon>Lachnaceae</taxon>
        <taxon>Lachnellula</taxon>
    </lineage>
</organism>
<dbReference type="GO" id="GO:0005543">
    <property type="term" value="F:phospholipid binding"/>
    <property type="evidence" value="ECO:0007669"/>
    <property type="project" value="TreeGrafter"/>
</dbReference>
<dbReference type="PANTHER" id="PTHR12960">
    <property type="entry name" value="GLE-1-RELATED"/>
    <property type="match status" value="1"/>
</dbReference>
<gene>
    <name evidence="13" type="primary">GLE1</name>
    <name evidence="13" type="ORF">LSUB1_G002900</name>
</gene>
<evidence type="ECO:0000256" key="3">
    <source>
        <dbReference type="ARBA" id="ARBA00022448"/>
    </source>
</evidence>
<comment type="caution">
    <text evidence="13">The sequence shown here is derived from an EMBL/GenBank/DDBJ whole genome shotgun (WGS) entry which is preliminary data.</text>
</comment>
<dbReference type="GO" id="GO:0000822">
    <property type="term" value="F:inositol hexakisphosphate binding"/>
    <property type="evidence" value="ECO:0007669"/>
    <property type="project" value="TreeGrafter"/>
</dbReference>
<proteinExistence type="inferred from homology"/>
<feature type="compositionally biased region" description="Basic and acidic residues" evidence="12">
    <location>
        <begin position="19"/>
        <end position="33"/>
    </location>
</feature>
<evidence type="ECO:0000256" key="5">
    <source>
        <dbReference type="ARBA" id="ARBA00022927"/>
    </source>
</evidence>
<sequence>MGDQTSHDDLPSLLRRSHIHEGHDHDYNTRFENRNSEDVHRDALATAHIERERVREIAIEALSLYELTQEQQRLRQKTEQEEQRVNLEHERAVELVRIRELENKARQIPKLPPRLPTPPPPPAPSDPPIQKPAPIINPPPAAPTPPVQAPPSQAAQQLQQPQTQTQPTPTSPNPNPFATQPPPAPRPAQTPQFQAPAPQRPPQTQNHVTAPTSNSTAPSHVFPGLERYLEIHKNLKNLRLFITNAGKADKALKTKTGEMRRALRQSIGQLTSEKGANRIPVNDQAAHNGDSLPTLFIYLLNVFCKAIITQFIEEAGVAPKAADPVGVIAISVFSNPQFQWRNRPLIDILIAKMRVVCPVLFGIRGSEKTEEGRARLGWKKEGGHWVGEQVHSTRMTGLGAGYAALCLRDFSKSKLANAWPPTHYWQALASIVSTPPDQSSPTQFVVLRAMVENYEAMFLRFYGTAAIAALKVVLVDFPDRALERNVATSSLKVLADKLERDMGLKLKN</sequence>
<evidence type="ECO:0000313" key="14">
    <source>
        <dbReference type="Proteomes" id="UP000462212"/>
    </source>
</evidence>
<feature type="compositionally biased region" description="Polar residues" evidence="12">
    <location>
        <begin position="207"/>
        <end position="218"/>
    </location>
</feature>
<feature type="compositionally biased region" description="Low complexity" evidence="12">
    <location>
        <begin position="189"/>
        <end position="206"/>
    </location>
</feature>
<keyword evidence="3" id="KW-0813">Transport</keyword>
<dbReference type="EMBL" id="QGMJ01000088">
    <property type="protein sequence ID" value="TVY42695.1"/>
    <property type="molecule type" value="Genomic_DNA"/>
</dbReference>
<evidence type="ECO:0000256" key="9">
    <source>
        <dbReference type="ARBA" id="ARBA00026227"/>
    </source>
</evidence>
<reference evidence="13 14" key="1">
    <citation type="submission" date="2018-05" db="EMBL/GenBank/DDBJ databases">
        <title>Genome sequencing and assembly of the regulated plant pathogen Lachnellula willkommii and related sister species for the development of diagnostic species identification markers.</title>
        <authorList>
            <person name="Giroux E."/>
            <person name="Bilodeau G."/>
        </authorList>
    </citation>
    <scope>NUCLEOTIDE SEQUENCE [LARGE SCALE GENOMIC DNA]</scope>
    <source>
        <strain evidence="13 14">CBS 197.66</strain>
    </source>
</reference>
<dbReference type="GO" id="GO:0005737">
    <property type="term" value="C:cytoplasm"/>
    <property type="evidence" value="ECO:0007669"/>
    <property type="project" value="TreeGrafter"/>
</dbReference>
<dbReference type="Proteomes" id="UP000462212">
    <property type="component" value="Unassembled WGS sequence"/>
</dbReference>
<dbReference type="OrthoDB" id="420884at2759"/>
<feature type="coiled-coil region" evidence="11">
    <location>
        <begin position="64"/>
        <end position="104"/>
    </location>
</feature>
<comment type="similarity">
    <text evidence="2">Belongs to the GLE1 family.</text>
</comment>
<keyword evidence="11" id="KW-0175">Coiled coil</keyword>
<feature type="region of interest" description="Disordered" evidence="12">
    <location>
        <begin position="1"/>
        <end position="33"/>
    </location>
</feature>
<evidence type="ECO:0000256" key="7">
    <source>
        <dbReference type="ARBA" id="ARBA00023132"/>
    </source>
</evidence>
<keyword evidence="14" id="KW-1185">Reference proteome</keyword>
<evidence type="ECO:0000256" key="1">
    <source>
        <dbReference type="ARBA" id="ARBA00004567"/>
    </source>
</evidence>
<evidence type="ECO:0000313" key="13">
    <source>
        <dbReference type="EMBL" id="TVY42695.1"/>
    </source>
</evidence>
<evidence type="ECO:0000256" key="12">
    <source>
        <dbReference type="SAM" id="MobiDB-lite"/>
    </source>
</evidence>
<dbReference type="InterPro" id="IPR038506">
    <property type="entry name" value="GLE1-like_sf"/>
</dbReference>
<feature type="compositionally biased region" description="Low complexity" evidence="12">
    <location>
        <begin position="150"/>
        <end position="168"/>
    </location>
</feature>
<keyword evidence="4" id="KW-0509">mRNA transport</keyword>
<feature type="compositionally biased region" description="Pro residues" evidence="12">
    <location>
        <begin position="169"/>
        <end position="188"/>
    </location>
</feature>
<dbReference type="Pfam" id="PF07817">
    <property type="entry name" value="GLE1"/>
    <property type="match status" value="1"/>
</dbReference>
<keyword evidence="8" id="KW-0539">Nucleus</keyword>
<keyword evidence="7" id="KW-0906">Nuclear pore complex</keyword>
<comment type="subcellular location">
    <subcellularLocation>
        <location evidence="1">Nucleus</location>
        <location evidence="1">Nuclear pore complex</location>
    </subcellularLocation>
</comment>
<evidence type="ECO:0000256" key="4">
    <source>
        <dbReference type="ARBA" id="ARBA00022816"/>
    </source>
</evidence>
<protein>
    <recommendedName>
        <fullName evidence="9">mRNA export factor GLE1</fullName>
    </recommendedName>
    <alternativeName>
        <fullName evidence="10">Nucleoporin GLE1</fullName>
    </alternativeName>
</protein>
<keyword evidence="6" id="KW-0811">Translocation</keyword>
<keyword evidence="5" id="KW-0653">Protein transport</keyword>
<dbReference type="Gene3D" id="1.25.40.510">
    <property type="entry name" value="GLE1-like"/>
    <property type="match status" value="1"/>
</dbReference>
<dbReference type="GO" id="GO:0031369">
    <property type="term" value="F:translation initiation factor binding"/>
    <property type="evidence" value="ECO:0007669"/>
    <property type="project" value="TreeGrafter"/>
</dbReference>
<accession>A0A8H8RVK7</accession>
<evidence type="ECO:0000256" key="11">
    <source>
        <dbReference type="SAM" id="Coils"/>
    </source>
</evidence>
<evidence type="ECO:0000256" key="10">
    <source>
        <dbReference type="ARBA" id="ARBA00029983"/>
    </source>
</evidence>
<dbReference type="GO" id="GO:0016973">
    <property type="term" value="P:poly(A)+ mRNA export from nucleus"/>
    <property type="evidence" value="ECO:0007669"/>
    <property type="project" value="InterPro"/>
</dbReference>
<evidence type="ECO:0000256" key="6">
    <source>
        <dbReference type="ARBA" id="ARBA00023010"/>
    </source>
</evidence>
<dbReference type="GO" id="GO:0015031">
    <property type="term" value="P:protein transport"/>
    <property type="evidence" value="ECO:0007669"/>
    <property type="project" value="UniProtKB-KW"/>
</dbReference>
<feature type="compositionally biased region" description="Basic and acidic residues" evidence="12">
    <location>
        <begin position="1"/>
        <end position="10"/>
    </location>
</feature>
<evidence type="ECO:0000256" key="2">
    <source>
        <dbReference type="ARBA" id="ARBA00011056"/>
    </source>
</evidence>
<name>A0A8H8RVK7_9HELO</name>
<dbReference type="PANTHER" id="PTHR12960:SF0">
    <property type="entry name" value="MRNA EXPORT FACTOR GLE1"/>
    <property type="match status" value="1"/>
</dbReference>
<evidence type="ECO:0000256" key="8">
    <source>
        <dbReference type="ARBA" id="ARBA00023242"/>
    </source>
</evidence>
<dbReference type="AlphaFoldDB" id="A0A8H8RVK7"/>